<proteinExistence type="predicted"/>
<dbReference type="Pfam" id="PF03450">
    <property type="entry name" value="CO_deh_flav_C"/>
    <property type="match status" value="1"/>
</dbReference>
<dbReference type="InterPro" id="IPR005107">
    <property type="entry name" value="CO_DH_flav_C"/>
</dbReference>
<name>A0A2T0SQF0_9PSEU</name>
<dbReference type="PANTHER" id="PTHR42659:SF1">
    <property type="entry name" value="OXIDOREDUCTASE"/>
    <property type="match status" value="1"/>
</dbReference>
<dbReference type="Gene3D" id="3.30.390.50">
    <property type="entry name" value="CO dehydrogenase flavoprotein, C-terminal domain"/>
    <property type="match status" value="1"/>
</dbReference>
<dbReference type="EMBL" id="PVTF01000013">
    <property type="protein sequence ID" value="PRY35641.1"/>
    <property type="molecule type" value="Genomic_DNA"/>
</dbReference>
<gene>
    <name evidence="3" type="ORF">CLV43_11368</name>
</gene>
<evidence type="ECO:0000313" key="3">
    <source>
        <dbReference type="EMBL" id="PRY35641.1"/>
    </source>
</evidence>
<dbReference type="Gene3D" id="3.30.43.10">
    <property type="entry name" value="Uridine Diphospho-n-acetylenolpyruvylglucosamine Reductase, domain 2"/>
    <property type="match status" value="1"/>
</dbReference>
<dbReference type="RefSeq" id="WP_106193169.1">
    <property type="nucleotide sequence ID" value="NZ_PVTF01000013.1"/>
</dbReference>
<evidence type="ECO:0000256" key="1">
    <source>
        <dbReference type="ARBA" id="ARBA00023002"/>
    </source>
</evidence>
<sequence length="330" mass="34094">MKEFAYSRATGVEEAVSLLAGGSEARFLGGGTNLVDLMKSGVEAPDLLVDVRGLPLGGVEVTADGGLVIGATTTNSDLAVHPEVRRRFPALSQAVLAGASGQLRNVATVGGNLLQRTRCGYFADTSRPCNKRVPGSGCPAIEGEHHNHAILGWSDHCVATNPSDMGVALAAFDAVVSYETVDGPGELPLAEFYPAVGDTPHVETALPAGALITAVTLPAAPVAARSRYRKVRERASYAFATGSLAAALDVRDGVVHEVRIAFGAVASRPWRARAAELSLTGAPATAESFAAAADAELAAAKPLAHNGYKIPLLRNLVVSVLTELAEEAAR</sequence>
<accession>A0A2T0SQF0</accession>
<dbReference type="SMART" id="SM01092">
    <property type="entry name" value="CO_deh_flav_C"/>
    <property type="match status" value="1"/>
</dbReference>
<dbReference type="InterPro" id="IPR051312">
    <property type="entry name" value="Diverse_Substr_Oxidored"/>
</dbReference>
<keyword evidence="1" id="KW-0560">Oxidoreductase</keyword>
<dbReference type="SUPFAM" id="SSF56176">
    <property type="entry name" value="FAD-binding/transporter-associated domain-like"/>
    <property type="match status" value="1"/>
</dbReference>
<reference evidence="3 4" key="1">
    <citation type="submission" date="2018-03" db="EMBL/GenBank/DDBJ databases">
        <title>Genomic Encyclopedia of Archaeal and Bacterial Type Strains, Phase II (KMG-II): from individual species to whole genera.</title>
        <authorList>
            <person name="Goeker M."/>
        </authorList>
    </citation>
    <scope>NUCLEOTIDE SEQUENCE [LARGE SCALE GENOMIC DNA]</scope>
    <source>
        <strain evidence="3 4">DSM 44720</strain>
    </source>
</reference>
<dbReference type="InterPro" id="IPR016169">
    <property type="entry name" value="FAD-bd_PCMH_sub2"/>
</dbReference>
<dbReference type="GO" id="GO:0016491">
    <property type="term" value="F:oxidoreductase activity"/>
    <property type="evidence" value="ECO:0007669"/>
    <property type="project" value="UniProtKB-KW"/>
</dbReference>
<comment type="caution">
    <text evidence="3">The sequence shown here is derived from an EMBL/GenBank/DDBJ whole genome shotgun (WGS) entry which is preliminary data.</text>
</comment>
<feature type="domain" description="FAD-binding PCMH-type" evidence="2">
    <location>
        <begin position="1"/>
        <end position="222"/>
    </location>
</feature>
<evidence type="ECO:0000259" key="2">
    <source>
        <dbReference type="PROSITE" id="PS51387"/>
    </source>
</evidence>
<dbReference type="InterPro" id="IPR016167">
    <property type="entry name" value="FAD-bd_PCMH_sub1"/>
</dbReference>
<dbReference type="InterPro" id="IPR036318">
    <property type="entry name" value="FAD-bd_PCMH-like_sf"/>
</dbReference>
<dbReference type="PANTHER" id="PTHR42659">
    <property type="entry name" value="XANTHINE DEHYDROGENASE SUBUNIT C-RELATED"/>
    <property type="match status" value="1"/>
</dbReference>
<dbReference type="Proteomes" id="UP000239494">
    <property type="component" value="Unassembled WGS sequence"/>
</dbReference>
<dbReference type="OrthoDB" id="9814706at2"/>
<dbReference type="InterPro" id="IPR002346">
    <property type="entry name" value="Mopterin_DH_FAD-bd"/>
</dbReference>
<dbReference type="Pfam" id="PF00941">
    <property type="entry name" value="FAD_binding_5"/>
    <property type="match status" value="1"/>
</dbReference>
<dbReference type="PROSITE" id="PS51387">
    <property type="entry name" value="FAD_PCMH"/>
    <property type="match status" value="1"/>
</dbReference>
<protein>
    <submittedName>
        <fullName evidence="3">Xanthine dehydrogenase YagS FAD-binding subunit</fullName>
    </submittedName>
</protein>
<dbReference type="GO" id="GO:0071949">
    <property type="term" value="F:FAD binding"/>
    <property type="evidence" value="ECO:0007669"/>
    <property type="project" value="InterPro"/>
</dbReference>
<dbReference type="InterPro" id="IPR036683">
    <property type="entry name" value="CO_DH_flav_C_dom_sf"/>
</dbReference>
<dbReference type="SUPFAM" id="SSF55447">
    <property type="entry name" value="CO dehydrogenase flavoprotein C-terminal domain-like"/>
    <property type="match status" value="1"/>
</dbReference>
<evidence type="ECO:0000313" key="4">
    <source>
        <dbReference type="Proteomes" id="UP000239494"/>
    </source>
</evidence>
<organism evidence="3 4">
    <name type="scientific">Umezawaea tangerina</name>
    <dbReference type="NCBI Taxonomy" id="84725"/>
    <lineage>
        <taxon>Bacteria</taxon>
        <taxon>Bacillati</taxon>
        <taxon>Actinomycetota</taxon>
        <taxon>Actinomycetes</taxon>
        <taxon>Pseudonocardiales</taxon>
        <taxon>Pseudonocardiaceae</taxon>
        <taxon>Umezawaea</taxon>
    </lineage>
</organism>
<dbReference type="Gene3D" id="3.30.465.10">
    <property type="match status" value="2"/>
</dbReference>
<dbReference type="InterPro" id="IPR016166">
    <property type="entry name" value="FAD-bd_PCMH"/>
</dbReference>
<dbReference type="AlphaFoldDB" id="A0A2T0SQF0"/>
<keyword evidence="4" id="KW-1185">Reference proteome</keyword>